<dbReference type="EMBL" id="JAVRFG010000006">
    <property type="protein sequence ID" value="MDT0490167.1"/>
    <property type="molecule type" value="Genomic_DNA"/>
</dbReference>
<dbReference type="InterPro" id="IPR052164">
    <property type="entry name" value="Anthracycline_SecMetBiosynth"/>
</dbReference>
<dbReference type="PANTHER" id="PTHR33993">
    <property type="entry name" value="GLYOXALASE-RELATED"/>
    <property type="match status" value="1"/>
</dbReference>
<proteinExistence type="predicted"/>
<evidence type="ECO:0000259" key="1">
    <source>
        <dbReference type="PROSITE" id="PS51819"/>
    </source>
</evidence>
<evidence type="ECO:0000313" key="3">
    <source>
        <dbReference type="Proteomes" id="UP001180556"/>
    </source>
</evidence>
<keyword evidence="3" id="KW-1185">Reference proteome</keyword>
<dbReference type="InterPro" id="IPR041581">
    <property type="entry name" value="Glyoxalase_6"/>
</dbReference>
<dbReference type="InterPro" id="IPR029068">
    <property type="entry name" value="Glyas_Bleomycin-R_OHBP_Dase"/>
</dbReference>
<dbReference type="InterPro" id="IPR037523">
    <property type="entry name" value="VOC_core"/>
</dbReference>
<gene>
    <name evidence="2" type="ORF">RM717_06590</name>
</gene>
<accession>A0ABU2VZ13</accession>
<dbReference type="Proteomes" id="UP001180556">
    <property type="component" value="Unassembled WGS sequence"/>
</dbReference>
<dbReference type="Pfam" id="PF00903">
    <property type="entry name" value="Glyoxalase"/>
    <property type="match status" value="1"/>
</dbReference>
<dbReference type="Pfam" id="PF18029">
    <property type="entry name" value="Glyoxalase_6"/>
    <property type="match status" value="1"/>
</dbReference>
<reference evidence="3" key="1">
    <citation type="submission" date="2023-07" db="EMBL/GenBank/DDBJ databases">
        <title>30 novel species of actinomycetes from the DSMZ collection.</title>
        <authorList>
            <person name="Nouioui I."/>
        </authorList>
    </citation>
    <scope>NUCLEOTIDE SEQUENCE [LARGE SCALE GENOMIC DNA]</scope>
    <source>
        <strain evidence="3">DSM 40932</strain>
    </source>
</reference>
<sequence>MTMPTTTQAPPVRGAPCWVNLLVRDPLAARAFYTAVLGWEFDDSGPLGEGFSVASADGRPVAGIGARSPSLAAPTVWTPYFCSTDLDGTVARIRERGATVAVGPIAVGDGRAAIASDRDGAVFGVWEGTAPLWPTGAAAAPPWLELRTRDAFEAALFYGEVFSWPRPGPDGIDVAYEEERIVARVAGRPVAVLSGGGVESAPDPAVRPRWAVHFAVDDVPRAAEKAVRAGGAVFPAPGPVSSAPLAEAGIGTRAAEYVVRDPEGALFTVSSR</sequence>
<feature type="domain" description="VOC" evidence="1">
    <location>
        <begin position="15"/>
        <end position="128"/>
    </location>
</feature>
<dbReference type="PANTHER" id="PTHR33993:SF10">
    <property type="entry name" value="CONSERVED PROTEIN"/>
    <property type="match status" value="1"/>
</dbReference>
<dbReference type="SUPFAM" id="SSF54593">
    <property type="entry name" value="Glyoxalase/Bleomycin resistance protein/Dihydroxybiphenyl dioxygenase"/>
    <property type="match status" value="2"/>
</dbReference>
<organism evidence="2 3">
    <name type="scientific">Streptomyces stephensoniae</name>
    <dbReference type="NCBI Taxonomy" id="3375367"/>
    <lineage>
        <taxon>Bacteria</taxon>
        <taxon>Bacillati</taxon>
        <taxon>Actinomycetota</taxon>
        <taxon>Actinomycetes</taxon>
        <taxon>Kitasatosporales</taxon>
        <taxon>Streptomycetaceae</taxon>
        <taxon>Streptomyces</taxon>
    </lineage>
</organism>
<dbReference type="CDD" id="cd07247">
    <property type="entry name" value="SgaA_N_like"/>
    <property type="match status" value="1"/>
</dbReference>
<protein>
    <submittedName>
        <fullName evidence="2">VOC family protein</fullName>
    </submittedName>
</protein>
<dbReference type="Gene3D" id="3.10.180.10">
    <property type="entry name" value="2,3-Dihydroxybiphenyl 1,2-Dioxygenase, domain 1"/>
    <property type="match status" value="2"/>
</dbReference>
<evidence type="ECO:0000313" key="2">
    <source>
        <dbReference type="EMBL" id="MDT0490167.1"/>
    </source>
</evidence>
<dbReference type="InterPro" id="IPR004360">
    <property type="entry name" value="Glyas_Fos-R_dOase_dom"/>
</dbReference>
<feature type="domain" description="VOC" evidence="1">
    <location>
        <begin position="140"/>
        <end position="272"/>
    </location>
</feature>
<dbReference type="PROSITE" id="PS51819">
    <property type="entry name" value="VOC"/>
    <property type="match status" value="2"/>
</dbReference>
<comment type="caution">
    <text evidence="2">The sequence shown here is derived from an EMBL/GenBank/DDBJ whole genome shotgun (WGS) entry which is preliminary data.</text>
</comment>
<name>A0ABU2VZ13_9ACTN</name>